<keyword evidence="4" id="KW-0969">Cilium</keyword>
<comment type="caution">
    <text evidence="7">The sequence shown here is derived from an EMBL/GenBank/DDBJ whole genome shotgun (WGS) entry which is preliminary data.</text>
</comment>
<evidence type="ECO:0000259" key="6">
    <source>
        <dbReference type="Pfam" id="PF11527"/>
    </source>
</evidence>
<sequence>MADKEEELLTKLTAHGGSSFEPILQAFQDGEFMVRVREFVSQHSHFFTATCTDGSHPLVWTQYHFHYKELFERQLADVLQGFDVLEDDFANFCDWLKVNAEIFEDDTEGLYPFLSSITASLDYETFLGVMFEEVRRSNGGVQQIDVVVPDGMTAGEVLLVEYLGAHYELIIPEGCEAGMVFQTSVTLPN</sequence>
<evidence type="ECO:0000256" key="5">
    <source>
        <dbReference type="ARBA" id="ARBA00023273"/>
    </source>
</evidence>
<dbReference type="InterPro" id="IPR023379">
    <property type="entry name" value="BART_dom"/>
</dbReference>
<reference evidence="7 8" key="1">
    <citation type="submission" date="2024-02" db="EMBL/GenBank/DDBJ databases">
        <authorList>
            <person name="Chen Y."/>
            <person name="Shah S."/>
            <person name="Dougan E. K."/>
            <person name="Thang M."/>
            <person name="Chan C."/>
        </authorList>
    </citation>
    <scope>NUCLEOTIDE SEQUENCE [LARGE SCALE GENOMIC DNA]</scope>
</reference>
<proteinExistence type="predicted"/>
<evidence type="ECO:0000313" key="7">
    <source>
        <dbReference type="EMBL" id="CAK9062313.1"/>
    </source>
</evidence>
<name>A0ABP0NFV6_9DINO</name>
<organism evidence="7 8">
    <name type="scientific">Durusdinium trenchii</name>
    <dbReference type="NCBI Taxonomy" id="1381693"/>
    <lineage>
        <taxon>Eukaryota</taxon>
        <taxon>Sar</taxon>
        <taxon>Alveolata</taxon>
        <taxon>Dinophyceae</taxon>
        <taxon>Suessiales</taxon>
        <taxon>Symbiodiniaceae</taxon>
        <taxon>Durusdinium</taxon>
    </lineage>
</organism>
<keyword evidence="3" id="KW-0963">Cytoplasm</keyword>
<dbReference type="InterPro" id="IPR042541">
    <property type="entry name" value="BART_sf"/>
</dbReference>
<evidence type="ECO:0000256" key="3">
    <source>
        <dbReference type="ARBA" id="ARBA00022490"/>
    </source>
</evidence>
<keyword evidence="5" id="KW-0966">Cell projection</keyword>
<evidence type="ECO:0000256" key="4">
    <source>
        <dbReference type="ARBA" id="ARBA00023069"/>
    </source>
</evidence>
<comment type="subcellular location">
    <subcellularLocation>
        <location evidence="1">Cell projection</location>
        <location evidence="1">Cilium</location>
    </subcellularLocation>
    <subcellularLocation>
        <location evidence="2">Cytoplasm</location>
    </subcellularLocation>
</comment>
<evidence type="ECO:0000256" key="1">
    <source>
        <dbReference type="ARBA" id="ARBA00004138"/>
    </source>
</evidence>
<gene>
    <name evidence="7" type="ORF">CCMP2556_LOCUS30637</name>
</gene>
<dbReference type="Pfam" id="PF11527">
    <property type="entry name" value="ARL2_Bind_BART"/>
    <property type="match status" value="1"/>
</dbReference>
<evidence type="ECO:0000256" key="2">
    <source>
        <dbReference type="ARBA" id="ARBA00004496"/>
    </source>
</evidence>
<keyword evidence="8" id="KW-1185">Reference proteome</keyword>
<dbReference type="EMBL" id="CAXAMN010021695">
    <property type="protein sequence ID" value="CAK9062313.1"/>
    <property type="molecule type" value="Genomic_DNA"/>
</dbReference>
<protein>
    <recommendedName>
        <fullName evidence="6">BART domain-containing protein</fullName>
    </recommendedName>
</protein>
<dbReference type="Gene3D" id="1.20.1520.10">
    <property type="entry name" value="ADP-ribosylation factor-like 2-binding protein, domain"/>
    <property type="match status" value="1"/>
</dbReference>
<feature type="domain" description="BART" evidence="6">
    <location>
        <begin position="21"/>
        <end position="134"/>
    </location>
</feature>
<evidence type="ECO:0000313" key="8">
    <source>
        <dbReference type="Proteomes" id="UP001642484"/>
    </source>
</evidence>
<accession>A0ABP0NFV6</accession>
<dbReference type="Proteomes" id="UP001642484">
    <property type="component" value="Unassembled WGS sequence"/>
</dbReference>